<keyword evidence="20" id="KW-0486">Methionine biosynthesis</keyword>
<dbReference type="NCBIfam" id="NF007003">
    <property type="entry name" value="PRK09466.1"/>
    <property type="match status" value="1"/>
</dbReference>
<dbReference type="InterPro" id="IPR042199">
    <property type="entry name" value="AsparK_Bifunc_asparK/hSer_DH"/>
</dbReference>
<evidence type="ECO:0000256" key="19">
    <source>
        <dbReference type="ARBA" id="ARBA00023053"/>
    </source>
</evidence>
<dbReference type="InterPro" id="IPR001048">
    <property type="entry name" value="Asp/Glu/Uridylate_kinase"/>
</dbReference>
<dbReference type="NCBIfam" id="TIGR00657">
    <property type="entry name" value="asp_kinases"/>
    <property type="match status" value="1"/>
</dbReference>
<dbReference type="InterPro" id="IPR019811">
    <property type="entry name" value="HDH_CS"/>
</dbReference>
<dbReference type="GO" id="GO:0009090">
    <property type="term" value="P:homoserine biosynthetic process"/>
    <property type="evidence" value="ECO:0007669"/>
    <property type="project" value="UniProtKB-ARBA"/>
</dbReference>
<comment type="catalytic activity">
    <reaction evidence="25">
        <text>L-homoserine + NAD(+) = L-aspartate 4-semialdehyde + NADH + H(+)</text>
        <dbReference type="Rhea" id="RHEA:15757"/>
        <dbReference type="ChEBI" id="CHEBI:15378"/>
        <dbReference type="ChEBI" id="CHEBI:57476"/>
        <dbReference type="ChEBI" id="CHEBI:57540"/>
        <dbReference type="ChEBI" id="CHEBI:57945"/>
        <dbReference type="ChEBI" id="CHEBI:537519"/>
        <dbReference type="EC" id="1.1.1.3"/>
    </reaction>
    <physiologicalReaction direction="right-to-left" evidence="25">
        <dbReference type="Rhea" id="RHEA:15759"/>
    </physiologicalReaction>
</comment>
<dbReference type="InterPro" id="IPR001342">
    <property type="entry name" value="HDH_cat"/>
</dbReference>
<dbReference type="PANTHER" id="PTHR43070:SF5">
    <property type="entry name" value="HOMOSERINE DEHYDROGENASE"/>
    <property type="match status" value="1"/>
</dbReference>
<dbReference type="Proteomes" id="UP001161408">
    <property type="component" value="Unassembled WGS sequence"/>
</dbReference>
<name>A0AA37W2Z5_9GAMM</name>
<dbReference type="Pfam" id="PF03447">
    <property type="entry name" value="NAD_binding_3"/>
    <property type="match status" value="1"/>
</dbReference>
<dbReference type="AlphaFoldDB" id="A0AA37W2Z5"/>
<keyword evidence="16" id="KW-0521">NADP</keyword>
<evidence type="ECO:0000256" key="20">
    <source>
        <dbReference type="ARBA" id="ARBA00023167"/>
    </source>
</evidence>
<evidence type="ECO:0000256" key="5">
    <source>
        <dbReference type="ARBA" id="ARBA00005062"/>
    </source>
</evidence>
<dbReference type="Pfam" id="PF00742">
    <property type="entry name" value="Homoserine_dh"/>
    <property type="match status" value="1"/>
</dbReference>
<dbReference type="EMBL" id="BSNE01000001">
    <property type="protein sequence ID" value="GLQ01295.1"/>
    <property type="molecule type" value="Genomic_DNA"/>
</dbReference>
<evidence type="ECO:0000313" key="30">
    <source>
        <dbReference type="Proteomes" id="UP001161408"/>
    </source>
</evidence>
<evidence type="ECO:0000256" key="25">
    <source>
        <dbReference type="ARBA" id="ARBA00049031"/>
    </source>
</evidence>
<protein>
    <submittedName>
        <fullName evidence="29">Bifunctional aspartate kinase/homoserine dehydrogenase II</fullName>
    </submittedName>
</protein>
<reference evidence="29" key="1">
    <citation type="journal article" date="2014" name="Int. J. Syst. Evol. Microbiol.">
        <title>Complete genome sequence of Corynebacterium casei LMG S-19264T (=DSM 44701T), isolated from a smear-ripened cheese.</title>
        <authorList>
            <consortium name="US DOE Joint Genome Institute (JGI-PGF)"/>
            <person name="Walter F."/>
            <person name="Albersmeier A."/>
            <person name="Kalinowski J."/>
            <person name="Ruckert C."/>
        </authorList>
    </citation>
    <scope>NUCLEOTIDE SEQUENCE</scope>
    <source>
        <strain evidence="29">NBRC 103034</strain>
    </source>
</reference>
<evidence type="ECO:0000259" key="28">
    <source>
        <dbReference type="Pfam" id="PF03447"/>
    </source>
</evidence>
<keyword evidence="18" id="KW-0520">NAD</keyword>
<evidence type="ECO:0000259" key="27">
    <source>
        <dbReference type="Pfam" id="PF00742"/>
    </source>
</evidence>
<dbReference type="InterPro" id="IPR001341">
    <property type="entry name" value="Asp_kinase"/>
</dbReference>
<feature type="domain" description="Homoserine dehydrogenase catalytic" evidence="27">
    <location>
        <begin position="582"/>
        <end position="779"/>
    </location>
</feature>
<evidence type="ECO:0000256" key="4">
    <source>
        <dbReference type="ARBA" id="ARBA00005056"/>
    </source>
</evidence>
<reference evidence="29" key="2">
    <citation type="submission" date="2023-01" db="EMBL/GenBank/DDBJ databases">
        <title>Draft genome sequence of Pseudoalteromonas tetraodonis strain NBRC 103034.</title>
        <authorList>
            <person name="Sun Q."/>
            <person name="Mori K."/>
        </authorList>
    </citation>
    <scope>NUCLEOTIDE SEQUENCE</scope>
    <source>
        <strain evidence="29">NBRC 103034</strain>
    </source>
</reference>
<evidence type="ECO:0000256" key="18">
    <source>
        <dbReference type="ARBA" id="ARBA00023027"/>
    </source>
</evidence>
<dbReference type="Gene3D" id="3.30.360.10">
    <property type="entry name" value="Dihydrodipicolinate Reductase, domain 2"/>
    <property type="match status" value="1"/>
</dbReference>
<keyword evidence="14 29" id="KW-0418">Kinase</keyword>
<comment type="pathway">
    <text evidence="2">Amino-acid biosynthesis; L-lysine biosynthesis via DAP pathway; (S)-tetrahydrodipicolinate from L-aspartate: step 1/4.</text>
</comment>
<evidence type="ECO:0000256" key="13">
    <source>
        <dbReference type="ARBA" id="ARBA00022741"/>
    </source>
</evidence>
<comment type="pathway">
    <text evidence="5">Amino-acid biosynthesis; L-methionine biosynthesis via de novo pathway; L-homoserine from L-aspartate: step 3/3.</text>
</comment>
<dbReference type="FunFam" id="3.30.360.10:FF:000006">
    <property type="entry name" value="Bifunctional aspartokinase/homoserine dehydrogenase"/>
    <property type="match status" value="1"/>
</dbReference>
<keyword evidence="15" id="KW-0067">ATP-binding</keyword>
<gene>
    <name evidence="29" type="primary">metL</name>
    <name evidence="29" type="ORF">GCM10007914_01760</name>
</gene>
<keyword evidence="13" id="KW-0547">Nucleotide-binding</keyword>
<keyword evidence="11" id="KW-0791">Threonine biosynthesis</keyword>
<dbReference type="Gene3D" id="3.40.1160.10">
    <property type="entry name" value="Acetylglutamate kinase-like"/>
    <property type="match status" value="1"/>
</dbReference>
<dbReference type="InterPro" id="IPR018042">
    <property type="entry name" value="Aspartate_kinase_CS"/>
</dbReference>
<evidence type="ECO:0000256" key="3">
    <source>
        <dbReference type="ARBA" id="ARBA00004986"/>
    </source>
</evidence>
<keyword evidence="21" id="KW-0511">Multifunctional enzyme</keyword>
<evidence type="ECO:0000256" key="15">
    <source>
        <dbReference type="ARBA" id="ARBA00022840"/>
    </source>
</evidence>
<evidence type="ECO:0000256" key="22">
    <source>
        <dbReference type="ARBA" id="ARBA00044938"/>
    </source>
</evidence>
<keyword evidence="17" id="KW-0560">Oxidoreductase</keyword>
<evidence type="ECO:0000256" key="12">
    <source>
        <dbReference type="ARBA" id="ARBA00022723"/>
    </source>
</evidence>
<dbReference type="InterPro" id="IPR011147">
    <property type="entry name" value="Bifunc_Aspkin/hSer_DH"/>
</dbReference>
<dbReference type="GO" id="GO:0046872">
    <property type="term" value="F:metal ion binding"/>
    <property type="evidence" value="ECO:0007669"/>
    <property type="project" value="UniProtKB-KW"/>
</dbReference>
<dbReference type="GO" id="GO:0004072">
    <property type="term" value="F:aspartate kinase activity"/>
    <property type="evidence" value="ECO:0007669"/>
    <property type="project" value="UniProtKB-EC"/>
</dbReference>
<comment type="catalytic activity">
    <reaction evidence="24">
        <text>L-homoserine + NADP(+) = L-aspartate 4-semialdehyde + NADPH + H(+)</text>
        <dbReference type="Rhea" id="RHEA:15761"/>
        <dbReference type="ChEBI" id="CHEBI:15378"/>
        <dbReference type="ChEBI" id="CHEBI:57476"/>
        <dbReference type="ChEBI" id="CHEBI:57783"/>
        <dbReference type="ChEBI" id="CHEBI:58349"/>
        <dbReference type="ChEBI" id="CHEBI:537519"/>
        <dbReference type="EC" id="1.1.1.3"/>
    </reaction>
    <physiologicalReaction direction="right-to-left" evidence="24">
        <dbReference type="Rhea" id="RHEA:15763"/>
    </physiologicalReaction>
</comment>
<proteinExistence type="inferred from homology"/>
<dbReference type="Gene3D" id="3.40.50.720">
    <property type="entry name" value="NAD(P)-binding Rossmann-like Domain"/>
    <property type="match status" value="1"/>
</dbReference>
<comment type="similarity">
    <text evidence="7">In the C-terminal section; belongs to the homoserine dehydrogenase family.</text>
</comment>
<comment type="pathway">
    <text evidence="3">Amino-acid biosynthesis; L-methionine biosynthesis via de novo pathway; L-homoserine from L-aspartate: step 1/3.</text>
</comment>
<evidence type="ECO:0000256" key="16">
    <source>
        <dbReference type="ARBA" id="ARBA00022857"/>
    </source>
</evidence>
<keyword evidence="9" id="KW-0028">Amino-acid biosynthesis</keyword>
<evidence type="ECO:0000256" key="11">
    <source>
        <dbReference type="ARBA" id="ARBA00022697"/>
    </source>
</evidence>
<feature type="domain" description="Aspartate/homoserine dehydrogenase NAD-binding" evidence="28">
    <location>
        <begin position="440"/>
        <end position="572"/>
    </location>
</feature>
<evidence type="ECO:0000256" key="24">
    <source>
        <dbReference type="ARBA" id="ARBA00048841"/>
    </source>
</evidence>
<sequence length="787" mass="86378">MRVGINMVNQVHKFGGSSLSSADRFKSVANIILTHAQAGDCVVVSAAGKTTDTLVKLWQSYQQQDTQAIADIVLLLSNHQIALIEQLLIANAKHHALDLLETELSIITKQAKQGTLAEAALLAHGELWSARLLSAYLEQLNVSACAHDARQLFTLDAGQLQHANNQQQCLKAIQTSKINVVTGFIAADLHGETVTLGRNGSDYSATLLARYCNAKKVSIWTDTQGVFSTDPRKVANAVKYARVCRDQANLLARLGNPVLHAKTLSPLKDTDIELVVRSSYDPQGSHTEIVKLGMSKQKRFLTTVNNVDLLIVDDLSEGEVAHVSQLIQHSLHHFEHEGEIYLLVPASATHQVANYFAGRANISESNLNGVAIIAPDQEVAPLGKQSEALLQTQSIQPRFTHYGEGYTLLLTDQVLESDVLSLLHDKLINKAQEIALIIAGLGNVGAEFMRQLPAQLARLSTDFNVKLVALLRSEQMLVNANGLDCESWQLQWENHASSYRQADLLSYIDTLEYEHKIVIDITASEHFSQLYSKLAELNCHLISANKYAGTASLSWYQTLRESLAQRGLHWRYNASVGAGLPINFALADLQNSGDKITRIEGVFSGTLSWLCSMYDGSKAFSDLVLEAQALGFTEPDPREDLSGRDMQRKLLILARELGIELELDDISLSALMPDELSAGSWNDFIDNKARLDAFIEQHAQAAQQQNAALCYTGLLEFENNTLNAKVGITYVPKSEAVANLTPGDNIFVINTQWYNQNALVIQGPGAGKEVTAAGVHSDLYWLVQNIS</sequence>
<dbReference type="PROSITE" id="PS01042">
    <property type="entry name" value="HOMOSER_DHGENASE"/>
    <property type="match status" value="1"/>
</dbReference>
<dbReference type="InterPro" id="IPR036393">
    <property type="entry name" value="AceGlu_kinase-like_sf"/>
</dbReference>
<keyword evidence="19" id="KW-0915">Sodium</keyword>
<comment type="pathway">
    <text evidence="6">Amino-acid biosynthesis; L-threonine biosynthesis; L-threonine from L-aspartate: step 1/5.</text>
</comment>
<dbReference type="GO" id="GO:0009086">
    <property type="term" value="P:methionine biosynthetic process"/>
    <property type="evidence" value="ECO:0007669"/>
    <property type="project" value="UniProtKB-KW"/>
</dbReference>
<evidence type="ECO:0000259" key="26">
    <source>
        <dbReference type="Pfam" id="PF00696"/>
    </source>
</evidence>
<comment type="similarity">
    <text evidence="8">In the N-terminal section; belongs to the aspartokinase family.</text>
</comment>
<evidence type="ECO:0000256" key="10">
    <source>
        <dbReference type="ARBA" id="ARBA00022679"/>
    </source>
</evidence>
<evidence type="ECO:0000256" key="14">
    <source>
        <dbReference type="ARBA" id="ARBA00022777"/>
    </source>
</evidence>
<comment type="function">
    <text evidence="22">Bifunctional aspartate kinase and homoserine dehydrogenase that catalyzes the first and the third steps toward the synthesis of lysine, methionine and threonine from aspartate.</text>
</comment>
<dbReference type="GO" id="GO:0004412">
    <property type="term" value="F:homoserine dehydrogenase activity"/>
    <property type="evidence" value="ECO:0007669"/>
    <property type="project" value="UniProtKB-EC"/>
</dbReference>
<evidence type="ECO:0000256" key="7">
    <source>
        <dbReference type="ARBA" id="ARBA00007952"/>
    </source>
</evidence>
<evidence type="ECO:0000313" key="29">
    <source>
        <dbReference type="EMBL" id="GLQ01295.1"/>
    </source>
</evidence>
<dbReference type="GO" id="GO:0009088">
    <property type="term" value="P:threonine biosynthetic process"/>
    <property type="evidence" value="ECO:0007669"/>
    <property type="project" value="UniProtKB-KW"/>
</dbReference>
<comment type="caution">
    <text evidence="29">The sequence shown here is derived from an EMBL/GenBank/DDBJ whole genome shotgun (WGS) entry which is preliminary data.</text>
</comment>
<evidence type="ECO:0000256" key="9">
    <source>
        <dbReference type="ARBA" id="ARBA00022605"/>
    </source>
</evidence>
<dbReference type="GO" id="GO:0009089">
    <property type="term" value="P:lysine biosynthetic process via diaminopimelate"/>
    <property type="evidence" value="ECO:0007669"/>
    <property type="project" value="UniProtKB-ARBA"/>
</dbReference>
<dbReference type="InterPro" id="IPR036291">
    <property type="entry name" value="NAD(P)-bd_dom_sf"/>
</dbReference>
<comment type="catalytic activity">
    <reaction evidence="23">
        <text>L-aspartate + ATP = 4-phospho-L-aspartate + ADP</text>
        <dbReference type="Rhea" id="RHEA:23776"/>
        <dbReference type="ChEBI" id="CHEBI:29991"/>
        <dbReference type="ChEBI" id="CHEBI:30616"/>
        <dbReference type="ChEBI" id="CHEBI:57535"/>
        <dbReference type="ChEBI" id="CHEBI:456216"/>
        <dbReference type="EC" id="2.7.2.4"/>
    </reaction>
    <physiologicalReaction direction="left-to-right" evidence="23">
        <dbReference type="Rhea" id="RHEA:23777"/>
    </physiologicalReaction>
</comment>
<evidence type="ECO:0000256" key="1">
    <source>
        <dbReference type="ARBA" id="ARBA00001920"/>
    </source>
</evidence>
<dbReference type="Pfam" id="PF00696">
    <property type="entry name" value="AA_kinase"/>
    <property type="match status" value="1"/>
</dbReference>
<evidence type="ECO:0000256" key="8">
    <source>
        <dbReference type="ARBA" id="ARBA00010046"/>
    </source>
</evidence>
<comment type="pathway">
    <text evidence="4">Amino-acid biosynthesis; L-threonine biosynthesis; L-threonine from L-aspartate: step 3/5.</text>
</comment>
<keyword evidence="10" id="KW-0808">Transferase</keyword>
<accession>A0AA37W2Z5</accession>
<dbReference type="SUPFAM" id="SSF53633">
    <property type="entry name" value="Carbamate kinase-like"/>
    <property type="match status" value="1"/>
</dbReference>
<organism evidence="29 30">
    <name type="scientific">Pseudoalteromonas tetraodonis GFC</name>
    <dbReference type="NCBI Taxonomy" id="1315271"/>
    <lineage>
        <taxon>Bacteria</taxon>
        <taxon>Pseudomonadati</taxon>
        <taxon>Pseudomonadota</taxon>
        <taxon>Gammaproteobacteria</taxon>
        <taxon>Alteromonadales</taxon>
        <taxon>Pseudoalteromonadaceae</taxon>
        <taxon>Pseudoalteromonas</taxon>
    </lineage>
</organism>
<keyword evidence="30" id="KW-1185">Reference proteome</keyword>
<evidence type="ECO:0000256" key="17">
    <source>
        <dbReference type="ARBA" id="ARBA00023002"/>
    </source>
</evidence>
<dbReference type="SUPFAM" id="SSF55347">
    <property type="entry name" value="Glyceraldehyde-3-phosphate dehydrogenase-like, C-terminal domain"/>
    <property type="match status" value="1"/>
</dbReference>
<keyword evidence="12" id="KW-0479">Metal-binding</keyword>
<evidence type="ECO:0000256" key="2">
    <source>
        <dbReference type="ARBA" id="ARBA00004766"/>
    </source>
</evidence>
<dbReference type="PANTHER" id="PTHR43070">
    <property type="match status" value="1"/>
</dbReference>
<dbReference type="SUPFAM" id="SSF51735">
    <property type="entry name" value="NAD(P)-binding Rossmann-fold domains"/>
    <property type="match status" value="1"/>
</dbReference>
<feature type="domain" description="Aspartate/glutamate/uridylate kinase" evidence="26">
    <location>
        <begin position="11"/>
        <end position="278"/>
    </location>
</feature>
<dbReference type="InterPro" id="IPR005106">
    <property type="entry name" value="Asp/hSer_DH_NAD-bd"/>
</dbReference>
<dbReference type="PROSITE" id="PS00324">
    <property type="entry name" value="ASPARTOKINASE"/>
    <property type="match status" value="1"/>
</dbReference>
<dbReference type="GO" id="GO:0005524">
    <property type="term" value="F:ATP binding"/>
    <property type="evidence" value="ECO:0007669"/>
    <property type="project" value="UniProtKB-KW"/>
</dbReference>
<evidence type="ECO:0000256" key="23">
    <source>
        <dbReference type="ARBA" id="ARBA00048561"/>
    </source>
</evidence>
<comment type="cofactor">
    <cofactor evidence="1">
        <name>a metal cation</name>
        <dbReference type="ChEBI" id="CHEBI:25213"/>
    </cofactor>
</comment>
<dbReference type="GO" id="GO:0050661">
    <property type="term" value="F:NADP binding"/>
    <property type="evidence" value="ECO:0007669"/>
    <property type="project" value="InterPro"/>
</dbReference>
<dbReference type="Gene3D" id="1.20.120.1320">
    <property type="entry name" value="Aspartokinase, catalytic domain"/>
    <property type="match status" value="1"/>
</dbReference>
<evidence type="ECO:0000256" key="21">
    <source>
        <dbReference type="ARBA" id="ARBA00023268"/>
    </source>
</evidence>
<evidence type="ECO:0000256" key="6">
    <source>
        <dbReference type="ARBA" id="ARBA00005139"/>
    </source>
</evidence>